<name>A0ABT6SKX2_9ACTN</name>
<keyword evidence="4" id="KW-1185">Reference proteome</keyword>
<gene>
    <name evidence="3" type="ORF">QIS96_34125</name>
</gene>
<feature type="compositionally biased region" description="Basic and acidic residues" evidence="1">
    <location>
        <begin position="184"/>
        <end position="198"/>
    </location>
</feature>
<comment type="caution">
    <text evidence="3">The sequence shown here is derived from an EMBL/GenBank/DDBJ whole genome shotgun (WGS) entry which is preliminary data.</text>
</comment>
<dbReference type="EMBL" id="JASCIQ010000053">
    <property type="protein sequence ID" value="MDI3408842.1"/>
    <property type="molecule type" value="Genomic_DNA"/>
</dbReference>
<feature type="region of interest" description="Disordered" evidence="1">
    <location>
        <begin position="137"/>
        <end position="257"/>
    </location>
</feature>
<organism evidence="3 4">
    <name type="scientific">Streptomyces cavernicola</name>
    <dbReference type="NCBI Taxonomy" id="3043613"/>
    <lineage>
        <taxon>Bacteria</taxon>
        <taxon>Bacillati</taxon>
        <taxon>Actinomycetota</taxon>
        <taxon>Actinomycetes</taxon>
        <taxon>Kitasatosporales</taxon>
        <taxon>Streptomycetaceae</taxon>
        <taxon>Streptomyces</taxon>
    </lineage>
</organism>
<evidence type="ECO:0000256" key="2">
    <source>
        <dbReference type="SAM" id="SignalP"/>
    </source>
</evidence>
<feature type="compositionally biased region" description="Low complexity" evidence="1">
    <location>
        <begin position="164"/>
        <end position="181"/>
    </location>
</feature>
<accession>A0ABT6SKX2</accession>
<sequence length="336" mass="34717">MQRRGYVPGAAALLAVLLTACSGATGADDPTDDAKPGEVSATQTAEPGRYRTLPDACRAVDHSTLDRMLPGLSQLDREQRAKAYEGSAAVTYDTDRRVGCSWKVESPDSTHHLDVDFERVVSYDGAVSDDARAMEVYGQKEKAADLPEPSPGTETAETDGNGESDSPSGGASSSSGGTAADAADDAKSPENSADKTGDGKNPGKTPGKNDGKNSDGENASAADDTAGPDGTDGTGGTDGTDGTDGANGEGEAVVPDELLPRVLNGLGDEAFVDDRLTSAGSTVRNRTVTVVFRTSNVVVTVQYDEQPARGTELPDSKELQDKARELAGRLAEEFAD</sequence>
<evidence type="ECO:0000256" key="1">
    <source>
        <dbReference type="SAM" id="MobiDB-lite"/>
    </source>
</evidence>
<proteinExistence type="predicted"/>
<reference evidence="3 4" key="1">
    <citation type="submission" date="2023-05" db="EMBL/GenBank/DDBJ databases">
        <title>Draft genome sequence of Streptomyces sp. B-S-A6 isolated from a cave soil in Thailand.</title>
        <authorList>
            <person name="Chamroensaksri N."/>
            <person name="Muangham S."/>
        </authorList>
    </citation>
    <scope>NUCLEOTIDE SEQUENCE [LARGE SCALE GENOMIC DNA]</scope>
    <source>
        <strain evidence="3 4">B-S-A6</strain>
    </source>
</reference>
<dbReference type="Proteomes" id="UP001223978">
    <property type="component" value="Unassembled WGS sequence"/>
</dbReference>
<feature type="region of interest" description="Disordered" evidence="1">
    <location>
        <begin position="25"/>
        <end position="48"/>
    </location>
</feature>
<evidence type="ECO:0000313" key="4">
    <source>
        <dbReference type="Proteomes" id="UP001223978"/>
    </source>
</evidence>
<feature type="compositionally biased region" description="Gly residues" evidence="1">
    <location>
        <begin position="230"/>
        <end position="239"/>
    </location>
</feature>
<protein>
    <submittedName>
        <fullName evidence="3">DUF3558 domain-containing protein</fullName>
    </submittedName>
</protein>
<evidence type="ECO:0000313" key="3">
    <source>
        <dbReference type="EMBL" id="MDI3408842.1"/>
    </source>
</evidence>
<feature type="chain" id="PRO_5046665288" evidence="2">
    <location>
        <begin position="28"/>
        <end position="336"/>
    </location>
</feature>
<feature type="signal peptide" evidence="2">
    <location>
        <begin position="1"/>
        <end position="27"/>
    </location>
</feature>
<dbReference type="RefSeq" id="WP_282546721.1">
    <property type="nucleotide sequence ID" value="NZ_JASCIQ010000053.1"/>
</dbReference>
<dbReference type="PROSITE" id="PS51257">
    <property type="entry name" value="PROKAR_LIPOPROTEIN"/>
    <property type="match status" value="1"/>
</dbReference>
<keyword evidence="2" id="KW-0732">Signal</keyword>